<gene>
    <name evidence="2" type="ORF">NDK43_00840</name>
</gene>
<feature type="transmembrane region" description="Helical" evidence="1">
    <location>
        <begin position="81"/>
        <end position="99"/>
    </location>
</feature>
<proteinExistence type="predicted"/>
<keyword evidence="1" id="KW-0812">Transmembrane</keyword>
<keyword evidence="1" id="KW-0472">Membrane</keyword>
<feature type="transmembrane region" description="Helical" evidence="1">
    <location>
        <begin position="177"/>
        <end position="198"/>
    </location>
</feature>
<evidence type="ECO:0000313" key="3">
    <source>
        <dbReference type="Proteomes" id="UP001523262"/>
    </source>
</evidence>
<keyword evidence="1" id="KW-1133">Transmembrane helix</keyword>
<dbReference type="InterPro" id="IPR006938">
    <property type="entry name" value="DUF624"/>
</dbReference>
<dbReference type="EMBL" id="JAMQCR010000001">
    <property type="protein sequence ID" value="MCM2531247.1"/>
    <property type="molecule type" value="Genomic_DNA"/>
</dbReference>
<feature type="transmembrane region" description="Helical" evidence="1">
    <location>
        <begin position="111"/>
        <end position="135"/>
    </location>
</feature>
<comment type="caution">
    <text evidence="2">The sequence shown here is derived from an EMBL/GenBank/DDBJ whole genome shotgun (WGS) entry which is preliminary data.</text>
</comment>
<name>A0ABT0W8C8_9BACI</name>
<feature type="transmembrane region" description="Helical" evidence="1">
    <location>
        <begin position="25"/>
        <end position="51"/>
    </location>
</feature>
<feature type="transmembrane region" description="Helical" evidence="1">
    <location>
        <begin position="147"/>
        <end position="171"/>
    </location>
</feature>
<sequence length="216" mass="25074">MQTNGLMGKFYVVCEWIMKLAFVNLLWLGFSLVGLIVLGIMPATVALFTIVRKWLMKETDIPIFRTFFQTFKKEFSNANKIGLLMAVIGFFLYFDFTYLKMIGGSVQFALSIPLCIITILYIITFLYLFPVYVHFEIKMFQYIKNSFYIGILNLHLTALIIAGIVLLSFFFRFLPGILPFYSMILVAIIVMWGAGQAFRRIEAKQKKHNVQREIIH</sequence>
<reference evidence="2 3" key="1">
    <citation type="submission" date="2022-06" db="EMBL/GenBank/DDBJ databases">
        <authorList>
            <person name="Jeon C.O."/>
        </authorList>
    </citation>
    <scope>NUCLEOTIDE SEQUENCE [LARGE SCALE GENOMIC DNA]</scope>
    <source>
        <strain evidence="2 3">KCTC 13943</strain>
    </source>
</reference>
<keyword evidence="3" id="KW-1185">Reference proteome</keyword>
<organism evidence="2 3">
    <name type="scientific">Neobacillus pocheonensis</name>
    <dbReference type="NCBI Taxonomy" id="363869"/>
    <lineage>
        <taxon>Bacteria</taxon>
        <taxon>Bacillati</taxon>
        <taxon>Bacillota</taxon>
        <taxon>Bacilli</taxon>
        <taxon>Bacillales</taxon>
        <taxon>Bacillaceae</taxon>
        <taxon>Neobacillus</taxon>
    </lineage>
</organism>
<evidence type="ECO:0000256" key="1">
    <source>
        <dbReference type="SAM" id="Phobius"/>
    </source>
</evidence>
<dbReference type="Pfam" id="PF04854">
    <property type="entry name" value="DUF624"/>
    <property type="match status" value="1"/>
</dbReference>
<evidence type="ECO:0000313" key="2">
    <source>
        <dbReference type="EMBL" id="MCM2531247.1"/>
    </source>
</evidence>
<accession>A0ABT0W8C8</accession>
<protein>
    <submittedName>
        <fullName evidence="2">YesL family protein</fullName>
    </submittedName>
</protein>
<dbReference type="Proteomes" id="UP001523262">
    <property type="component" value="Unassembled WGS sequence"/>
</dbReference>